<dbReference type="InterPro" id="IPR011701">
    <property type="entry name" value="MFS"/>
</dbReference>
<keyword evidence="3 7" id="KW-0812">Transmembrane</keyword>
<organism evidence="9 10">
    <name type="scientific">Rubritalea tangerina</name>
    <dbReference type="NCBI Taxonomy" id="430798"/>
    <lineage>
        <taxon>Bacteria</taxon>
        <taxon>Pseudomonadati</taxon>
        <taxon>Verrucomicrobiota</taxon>
        <taxon>Verrucomicrobiia</taxon>
        <taxon>Verrucomicrobiales</taxon>
        <taxon>Rubritaleaceae</taxon>
        <taxon>Rubritalea</taxon>
    </lineage>
</organism>
<keyword evidence="6" id="KW-0012">Acyltransferase</keyword>
<dbReference type="Pfam" id="PF01553">
    <property type="entry name" value="Acyltransferase"/>
    <property type="match status" value="1"/>
</dbReference>
<sequence>MIETIVLSISKWLGICDSLRGVMEDHREREEHHRASKEDERSFWTMVGLAAQNAFNDKAAQFFLIPLAAWLALQSADGGNGGDMKYILGGLIVAPFIFLSPIAGWLSDRFSKTLVMRAGMMLQLGVLVMISFSIYLKSLPLGIFGFFLLAVQSTLLSPAKKGLVKEMVGSERLGFASGVLEMASVLAICVGQIVSGFWFDSRLGETHDGWTAAYSPLVILTVFAVPAVLLSWTLKYYPSPSRRPFETKILWEHVGQLGELFGERRLKWSGMGVAFFWFLGGFINLAAVQLAELLTGGDEGFGSEMAWFLAAASGGIVLGGLLGSLACRRNIELGLVPIGSLVAVLGCVMMALSPLDSIWMKVWLVVTGAGGALFLVPLNAYVQDVCDPSKRGQILAGLNLLDCLAGAGAVAFQLFLSKVGVGMSGQFLCMAALTLVVTGFSTKLMPQHFVRFTLLSVFRIFYRQKVLHAERMPEEGGVLIVPNHVTYIDAFILTAASPRPIRFLMHDSYFEKDGILRHFVKLFDTVPISATKAKEAIQTAADAVAEGAVVCIFPEGQLTRSGAMNELKRGFEMIARKAKCPVMPVYMDGLWGSIFSFERGVLFKKVPYRIPYGVTVAWGKPIPCRMSSSISVRKSLHAMSSEALEMREILAHPGKLLDRKIDLLDGDRAIFEKMLDEVRGLPEEEQRALIANALQVAESPAFSKKGVIVVDSSSAAAAVFAIGLPIVHQVRVLLADEYTAVSHIEEWNLSFSVEAFVGGESLRHKVTQAHPPRAVFYHTGGELDHEAQVPCYPVGVVEGKVLSMSTEHPNAVTTTNQFQAGWKDGSVGRLLPGFAYQDGDYEHLIISGVAYGVDVKHALKATMDVEGFLFLV</sequence>
<accession>A0ABW4Z6H0</accession>
<comment type="caution">
    <text evidence="9">The sequence shown here is derived from an EMBL/GenBank/DDBJ whole genome shotgun (WGS) entry which is preliminary data.</text>
</comment>
<evidence type="ECO:0000313" key="10">
    <source>
        <dbReference type="Proteomes" id="UP001597389"/>
    </source>
</evidence>
<feature type="transmembrane region" description="Helical" evidence="7">
    <location>
        <begin position="306"/>
        <end position="326"/>
    </location>
</feature>
<dbReference type="Gene3D" id="1.20.1250.20">
    <property type="entry name" value="MFS general substrate transporter like domains"/>
    <property type="match status" value="1"/>
</dbReference>
<keyword evidence="2" id="KW-0808">Transferase</keyword>
<feature type="transmembrane region" description="Helical" evidence="7">
    <location>
        <begin position="86"/>
        <end position="107"/>
    </location>
</feature>
<dbReference type="EMBL" id="JBHUJB010000009">
    <property type="protein sequence ID" value="MFD2157549.1"/>
    <property type="molecule type" value="Genomic_DNA"/>
</dbReference>
<feature type="domain" description="Phospholipid/glycerol acyltransferase" evidence="8">
    <location>
        <begin position="478"/>
        <end position="590"/>
    </location>
</feature>
<evidence type="ECO:0000256" key="5">
    <source>
        <dbReference type="ARBA" id="ARBA00023136"/>
    </source>
</evidence>
<evidence type="ECO:0000256" key="2">
    <source>
        <dbReference type="ARBA" id="ARBA00022679"/>
    </source>
</evidence>
<comment type="pathway">
    <text evidence="1">Lipid metabolism.</text>
</comment>
<evidence type="ECO:0000256" key="4">
    <source>
        <dbReference type="ARBA" id="ARBA00022989"/>
    </source>
</evidence>
<dbReference type="SUPFAM" id="SSF69593">
    <property type="entry name" value="Glycerol-3-phosphate (1)-acyltransferase"/>
    <property type="match status" value="1"/>
</dbReference>
<dbReference type="PANTHER" id="PTHR10434">
    <property type="entry name" value="1-ACYL-SN-GLYCEROL-3-PHOSPHATE ACYLTRANSFERASE"/>
    <property type="match status" value="1"/>
</dbReference>
<dbReference type="PANTHER" id="PTHR10434:SF15">
    <property type="entry name" value="PHOSPHOLIPID_GLYCEROL ACYLTRANSFERASE DOMAIN-CONTAINING PROTEIN"/>
    <property type="match status" value="1"/>
</dbReference>
<feature type="transmembrane region" description="Helical" evidence="7">
    <location>
        <begin position="274"/>
        <end position="294"/>
    </location>
</feature>
<feature type="transmembrane region" description="Helical" evidence="7">
    <location>
        <begin position="358"/>
        <end position="382"/>
    </location>
</feature>
<protein>
    <submittedName>
        <fullName evidence="9">MFS transporter</fullName>
    </submittedName>
</protein>
<dbReference type="Pfam" id="PF07690">
    <property type="entry name" value="MFS_1"/>
    <property type="match status" value="1"/>
</dbReference>
<dbReference type="InterPro" id="IPR002123">
    <property type="entry name" value="Plipid/glycerol_acylTrfase"/>
</dbReference>
<dbReference type="SMART" id="SM00563">
    <property type="entry name" value="PlsC"/>
    <property type="match status" value="1"/>
</dbReference>
<keyword evidence="5 7" id="KW-0472">Membrane</keyword>
<evidence type="ECO:0000256" key="7">
    <source>
        <dbReference type="SAM" id="Phobius"/>
    </source>
</evidence>
<evidence type="ECO:0000256" key="6">
    <source>
        <dbReference type="ARBA" id="ARBA00023315"/>
    </source>
</evidence>
<evidence type="ECO:0000256" key="1">
    <source>
        <dbReference type="ARBA" id="ARBA00005189"/>
    </source>
</evidence>
<evidence type="ECO:0000256" key="3">
    <source>
        <dbReference type="ARBA" id="ARBA00022692"/>
    </source>
</evidence>
<feature type="transmembrane region" description="Helical" evidence="7">
    <location>
        <begin position="141"/>
        <end position="159"/>
    </location>
</feature>
<reference evidence="10" key="1">
    <citation type="journal article" date="2019" name="Int. J. Syst. Evol. Microbiol.">
        <title>The Global Catalogue of Microorganisms (GCM) 10K type strain sequencing project: providing services to taxonomists for standard genome sequencing and annotation.</title>
        <authorList>
            <consortium name="The Broad Institute Genomics Platform"/>
            <consortium name="The Broad Institute Genome Sequencing Center for Infectious Disease"/>
            <person name="Wu L."/>
            <person name="Ma J."/>
        </authorList>
    </citation>
    <scope>NUCLEOTIDE SEQUENCE [LARGE SCALE GENOMIC DNA]</scope>
    <source>
        <strain evidence="10">CCUG 57942</strain>
    </source>
</reference>
<dbReference type="CDD" id="cd06173">
    <property type="entry name" value="MFS_MefA_like"/>
    <property type="match status" value="1"/>
</dbReference>
<gene>
    <name evidence="9" type="ORF">ACFSW8_01410</name>
</gene>
<keyword evidence="10" id="KW-1185">Reference proteome</keyword>
<feature type="transmembrane region" description="Helical" evidence="7">
    <location>
        <begin position="179"/>
        <end position="199"/>
    </location>
</feature>
<evidence type="ECO:0000259" key="8">
    <source>
        <dbReference type="SMART" id="SM00563"/>
    </source>
</evidence>
<name>A0ABW4Z6H0_9BACT</name>
<feature type="transmembrane region" description="Helical" evidence="7">
    <location>
        <begin position="114"/>
        <end position="135"/>
    </location>
</feature>
<proteinExistence type="predicted"/>
<evidence type="ECO:0000313" key="9">
    <source>
        <dbReference type="EMBL" id="MFD2157549.1"/>
    </source>
</evidence>
<dbReference type="Proteomes" id="UP001597389">
    <property type="component" value="Unassembled WGS sequence"/>
</dbReference>
<feature type="transmembrane region" description="Helical" evidence="7">
    <location>
        <begin position="394"/>
        <end position="415"/>
    </location>
</feature>
<dbReference type="RefSeq" id="WP_377177264.1">
    <property type="nucleotide sequence ID" value="NZ_JBHUJB010000009.1"/>
</dbReference>
<dbReference type="InterPro" id="IPR036259">
    <property type="entry name" value="MFS_trans_sf"/>
</dbReference>
<keyword evidence="4 7" id="KW-1133">Transmembrane helix</keyword>
<dbReference type="SUPFAM" id="SSF103473">
    <property type="entry name" value="MFS general substrate transporter"/>
    <property type="match status" value="1"/>
</dbReference>
<feature type="transmembrane region" description="Helical" evidence="7">
    <location>
        <begin position="211"/>
        <end position="234"/>
    </location>
</feature>
<dbReference type="CDD" id="cd07989">
    <property type="entry name" value="LPLAT_AGPAT-like"/>
    <property type="match status" value="1"/>
</dbReference>
<feature type="transmembrane region" description="Helical" evidence="7">
    <location>
        <begin position="333"/>
        <end position="352"/>
    </location>
</feature>